<comment type="similarity">
    <text evidence="1">Belongs to the alkB family.</text>
</comment>
<dbReference type="AlphaFoldDB" id="A0AAV0ENN7"/>
<dbReference type="PANTHER" id="PTHR21052">
    <property type="entry name" value="SPERMATOGENESIS ASSOCIATED 11-RELATED"/>
    <property type="match status" value="1"/>
</dbReference>
<dbReference type="GO" id="GO:0006974">
    <property type="term" value="P:DNA damage response"/>
    <property type="evidence" value="ECO:0007669"/>
    <property type="project" value="InterPro"/>
</dbReference>
<organism evidence="3 4">
    <name type="scientific">Cuscuta epithymum</name>
    <dbReference type="NCBI Taxonomy" id="186058"/>
    <lineage>
        <taxon>Eukaryota</taxon>
        <taxon>Viridiplantae</taxon>
        <taxon>Streptophyta</taxon>
        <taxon>Embryophyta</taxon>
        <taxon>Tracheophyta</taxon>
        <taxon>Spermatophyta</taxon>
        <taxon>Magnoliopsida</taxon>
        <taxon>eudicotyledons</taxon>
        <taxon>Gunneridae</taxon>
        <taxon>Pentapetalae</taxon>
        <taxon>asterids</taxon>
        <taxon>lamiids</taxon>
        <taxon>Solanales</taxon>
        <taxon>Convolvulaceae</taxon>
        <taxon>Cuscuteae</taxon>
        <taxon>Cuscuta</taxon>
        <taxon>Cuscuta subgen. Cuscuta</taxon>
    </lineage>
</organism>
<dbReference type="GO" id="GO:0005759">
    <property type="term" value="C:mitochondrial matrix"/>
    <property type="evidence" value="ECO:0007669"/>
    <property type="project" value="TreeGrafter"/>
</dbReference>
<dbReference type="InterPro" id="IPR032870">
    <property type="entry name" value="ALKBH7-like"/>
</dbReference>
<dbReference type="Proteomes" id="UP001152523">
    <property type="component" value="Unassembled WGS sequence"/>
</dbReference>
<dbReference type="Pfam" id="PF13532">
    <property type="entry name" value="2OG-FeII_Oxy_2"/>
    <property type="match status" value="1"/>
</dbReference>
<dbReference type="InterPro" id="IPR005123">
    <property type="entry name" value="Oxoglu/Fe-dep_dioxygenase_dom"/>
</dbReference>
<dbReference type="Gene3D" id="2.60.120.590">
    <property type="entry name" value="Alpha-ketoglutarate-dependent dioxygenase AlkB-like"/>
    <property type="match status" value="1"/>
</dbReference>
<keyword evidence="4" id="KW-1185">Reference proteome</keyword>
<feature type="domain" description="Fe2OG dioxygenase" evidence="2">
    <location>
        <begin position="149"/>
        <end position="259"/>
    </location>
</feature>
<proteinExistence type="inferred from homology"/>
<evidence type="ECO:0000313" key="4">
    <source>
        <dbReference type="Proteomes" id="UP001152523"/>
    </source>
</evidence>
<gene>
    <name evidence="3" type="ORF">CEPIT_LOCUS25441</name>
</gene>
<dbReference type="InterPro" id="IPR037151">
    <property type="entry name" value="AlkB-like_sf"/>
</dbReference>
<evidence type="ECO:0000256" key="1">
    <source>
        <dbReference type="ARBA" id="ARBA00007879"/>
    </source>
</evidence>
<accession>A0AAV0ENN7</accession>
<dbReference type="SUPFAM" id="SSF51197">
    <property type="entry name" value="Clavaminate synthase-like"/>
    <property type="match status" value="1"/>
</dbReference>
<dbReference type="PANTHER" id="PTHR21052:SF0">
    <property type="entry name" value="ALPHA-KETOGLUTARATE-DEPENDENT DIOXYGENASE ALKB HOMOLOG 7, MITOCHONDRIAL"/>
    <property type="match status" value="1"/>
</dbReference>
<evidence type="ECO:0000259" key="2">
    <source>
        <dbReference type="PROSITE" id="PS51471"/>
    </source>
</evidence>
<dbReference type="PROSITE" id="PS51471">
    <property type="entry name" value="FE2OG_OXY"/>
    <property type="match status" value="1"/>
</dbReference>
<sequence length="269" mass="30057">MEDLKVILSEAFGEPSDSDPEDEFSEWKISSMGGGGGSIFFGSNWSWERITEVNGLWVCNDFLSLDQQSSLLSAIQAEGWFTEESHNQAMRFGNLPEWAVELSNSIRQAILFCGGSDSCVPDVPLTTNSGNDKELISLFPPDLLWREPLFDQLIANVYQPGEGIRAHVDLMKFEDGIAIVSLESSCVMHFGRAESEDVYSLAEDDSSGKVPVLLNPGSLALMWGEARYLWKHEINRKQQTAGGFQEWQGRVITQKRRTSVTLRKLCLPD</sequence>
<dbReference type="InterPro" id="IPR027450">
    <property type="entry name" value="AlkB-like"/>
</dbReference>
<dbReference type="EMBL" id="CAMAPF010000932">
    <property type="protein sequence ID" value="CAH9123717.1"/>
    <property type="molecule type" value="Genomic_DNA"/>
</dbReference>
<reference evidence="3" key="1">
    <citation type="submission" date="2022-07" db="EMBL/GenBank/DDBJ databases">
        <authorList>
            <person name="Macas J."/>
            <person name="Novak P."/>
            <person name="Neumann P."/>
        </authorList>
    </citation>
    <scope>NUCLEOTIDE SEQUENCE</scope>
</reference>
<dbReference type="GO" id="GO:0006631">
    <property type="term" value="P:fatty acid metabolic process"/>
    <property type="evidence" value="ECO:0007669"/>
    <property type="project" value="TreeGrafter"/>
</dbReference>
<evidence type="ECO:0000313" key="3">
    <source>
        <dbReference type="EMBL" id="CAH9123717.1"/>
    </source>
</evidence>
<comment type="caution">
    <text evidence="3">The sequence shown here is derived from an EMBL/GenBank/DDBJ whole genome shotgun (WGS) entry which is preliminary data.</text>
</comment>
<name>A0AAV0ENN7_9ASTE</name>
<protein>
    <recommendedName>
        <fullName evidence="2">Fe2OG dioxygenase domain-containing protein</fullName>
    </recommendedName>
</protein>